<accession>A0A074VSE7</accession>
<sequence>MPAFGRGGAGNIEALNATKTSNATNEKISADLERGQQEAEDYAGTAHPALHNQEYAHTGRGGAGNYYSPRELKATGRFEGADTSHVLGDGTPAPTTNEDKDKEPVAVRHGRGGMGNFFGVDEDMANKLRKKQEDEARKQEELKQQIEKGVDDVLSRPEKARLPGGEPY</sequence>
<reference evidence="2 3" key="1">
    <citation type="journal article" date="2014" name="BMC Genomics">
        <title>Genome sequencing of four Aureobasidium pullulans varieties: biotechnological potential, stress tolerance, and description of new species.</title>
        <authorList>
            <person name="Gostin Ar C."/>
            <person name="Ohm R.A."/>
            <person name="Kogej T."/>
            <person name="Sonjak S."/>
            <person name="Turk M."/>
            <person name="Zajc J."/>
            <person name="Zalar P."/>
            <person name="Grube M."/>
            <person name="Sun H."/>
            <person name="Han J."/>
            <person name="Sharma A."/>
            <person name="Chiniquy J."/>
            <person name="Ngan C.Y."/>
            <person name="Lipzen A."/>
            <person name="Barry K."/>
            <person name="Grigoriev I.V."/>
            <person name="Gunde-Cimerman N."/>
        </authorList>
    </citation>
    <scope>NUCLEOTIDE SEQUENCE [LARGE SCALE GENOMIC DNA]</scope>
    <source>
        <strain evidence="2 3">CBS 110374</strain>
    </source>
</reference>
<dbReference type="Proteomes" id="UP000030672">
    <property type="component" value="Unassembled WGS sequence"/>
</dbReference>
<dbReference type="RefSeq" id="XP_040880411.1">
    <property type="nucleotide sequence ID" value="XM_041021272.1"/>
</dbReference>
<feature type="compositionally biased region" description="Polar residues" evidence="1">
    <location>
        <begin position="17"/>
        <end position="27"/>
    </location>
</feature>
<gene>
    <name evidence="2" type="ORF">M437DRAFT_46455</name>
</gene>
<organism evidence="2 3">
    <name type="scientific">Aureobasidium melanogenum (strain CBS 110374)</name>
    <name type="common">Aureobasidium pullulans var. melanogenum</name>
    <dbReference type="NCBI Taxonomy" id="1043003"/>
    <lineage>
        <taxon>Eukaryota</taxon>
        <taxon>Fungi</taxon>
        <taxon>Dikarya</taxon>
        <taxon>Ascomycota</taxon>
        <taxon>Pezizomycotina</taxon>
        <taxon>Dothideomycetes</taxon>
        <taxon>Dothideomycetidae</taxon>
        <taxon>Dothideales</taxon>
        <taxon>Saccotheciaceae</taxon>
        <taxon>Aureobasidium</taxon>
    </lineage>
</organism>
<dbReference type="InterPro" id="IPR022024">
    <property type="entry name" value="DUF3602"/>
</dbReference>
<feature type="region of interest" description="Disordered" evidence="1">
    <location>
        <begin position="1"/>
        <end position="168"/>
    </location>
</feature>
<dbReference type="AlphaFoldDB" id="A0A074VSE7"/>
<feature type="compositionally biased region" description="Basic and acidic residues" evidence="1">
    <location>
        <begin position="97"/>
        <end position="106"/>
    </location>
</feature>
<dbReference type="PANTHER" id="PTHR34693:SF5">
    <property type="match status" value="1"/>
</dbReference>
<evidence type="ECO:0000256" key="1">
    <source>
        <dbReference type="SAM" id="MobiDB-lite"/>
    </source>
</evidence>
<evidence type="ECO:0000313" key="3">
    <source>
        <dbReference type="Proteomes" id="UP000030672"/>
    </source>
</evidence>
<proteinExistence type="predicted"/>
<feature type="compositionally biased region" description="Gly residues" evidence="1">
    <location>
        <begin position="1"/>
        <end position="10"/>
    </location>
</feature>
<protein>
    <submittedName>
        <fullName evidence="2">Uncharacterized protein</fullName>
    </submittedName>
</protein>
<feature type="compositionally biased region" description="Basic and acidic residues" evidence="1">
    <location>
        <begin position="28"/>
        <end position="37"/>
    </location>
</feature>
<dbReference type="GeneID" id="63914645"/>
<keyword evidence="3" id="KW-1185">Reference proteome</keyword>
<dbReference type="EMBL" id="KL584831">
    <property type="protein sequence ID" value="KEQ63388.1"/>
    <property type="molecule type" value="Genomic_DNA"/>
</dbReference>
<evidence type="ECO:0000313" key="2">
    <source>
        <dbReference type="EMBL" id="KEQ63388.1"/>
    </source>
</evidence>
<dbReference type="InterPro" id="IPR053203">
    <property type="entry name" value="Cisplatin_resist-associated"/>
</dbReference>
<name>A0A074VSE7_AURM1</name>
<dbReference type="Pfam" id="PF12223">
    <property type="entry name" value="DUF3602"/>
    <property type="match status" value="1"/>
</dbReference>
<dbReference type="HOGENOM" id="CLU_112553_0_0_1"/>
<feature type="compositionally biased region" description="Basic and acidic residues" evidence="1">
    <location>
        <begin position="131"/>
        <end position="161"/>
    </location>
</feature>
<dbReference type="PANTHER" id="PTHR34693">
    <property type="entry name" value="PROTEIN PAR32"/>
    <property type="match status" value="1"/>
</dbReference>
<feature type="compositionally biased region" description="Basic and acidic residues" evidence="1">
    <location>
        <begin position="70"/>
        <end position="82"/>
    </location>
</feature>